<dbReference type="Gene3D" id="3.40.50.1010">
    <property type="entry name" value="5'-nuclease"/>
    <property type="match status" value="1"/>
</dbReference>
<name>A0A6A8A742_9HYPH</name>
<sequence length="101" mass="11279">MVDASVAIKWVVDEIGTDKALALRGNTRLLAPELLLAECANILWKKVRRGELTASEGRFAAMLMQSTGIALARQDECQLITADERLVRKLRRKPSRYRGSP</sequence>
<dbReference type="CDD" id="cd09873">
    <property type="entry name" value="PIN_Pae0151-like"/>
    <property type="match status" value="1"/>
</dbReference>
<dbReference type="RefSeq" id="WP_153353217.1">
    <property type="nucleotide sequence ID" value="NZ_JAYKOO010000005.1"/>
</dbReference>
<organism evidence="2 3">
    <name type="scientific">Endobacterium cereale</name>
    <dbReference type="NCBI Taxonomy" id="2663029"/>
    <lineage>
        <taxon>Bacteria</taxon>
        <taxon>Pseudomonadati</taxon>
        <taxon>Pseudomonadota</taxon>
        <taxon>Alphaproteobacteria</taxon>
        <taxon>Hyphomicrobiales</taxon>
        <taxon>Rhizobiaceae</taxon>
        <taxon>Endobacterium</taxon>
    </lineage>
</organism>
<proteinExistence type="predicted"/>
<keyword evidence="1" id="KW-0460">Magnesium</keyword>
<protein>
    <recommendedName>
        <fullName evidence="4">PIN domain-containing protein</fullName>
    </recommendedName>
</protein>
<comment type="caution">
    <text evidence="2">The sequence shown here is derived from an EMBL/GenBank/DDBJ whole genome shotgun (WGS) entry which is preliminary data.</text>
</comment>
<dbReference type="EMBL" id="WIXI01000036">
    <property type="protein sequence ID" value="MQY45698.1"/>
    <property type="molecule type" value="Genomic_DNA"/>
</dbReference>
<dbReference type="InterPro" id="IPR029060">
    <property type="entry name" value="PIN-like_dom_sf"/>
</dbReference>
<dbReference type="AlphaFoldDB" id="A0A6A8A742"/>
<dbReference type="Proteomes" id="UP000435138">
    <property type="component" value="Unassembled WGS sequence"/>
</dbReference>
<evidence type="ECO:0000313" key="2">
    <source>
        <dbReference type="EMBL" id="MQY45698.1"/>
    </source>
</evidence>
<dbReference type="PANTHER" id="PTHR35901">
    <property type="entry name" value="RIBONUCLEASE VAPC3"/>
    <property type="match status" value="1"/>
</dbReference>
<evidence type="ECO:0008006" key="4">
    <source>
        <dbReference type="Google" id="ProtNLM"/>
    </source>
</evidence>
<accession>A0A6A8A742</accession>
<evidence type="ECO:0000256" key="1">
    <source>
        <dbReference type="ARBA" id="ARBA00022842"/>
    </source>
</evidence>
<dbReference type="PANTHER" id="PTHR35901:SF1">
    <property type="entry name" value="EXONUCLEASE VAPC9"/>
    <property type="match status" value="1"/>
</dbReference>
<dbReference type="InterPro" id="IPR044153">
    <property type="entry name" value="PIN_Pae0151-like"/>
</dbReference>
<dbReference type="InterPro" id="IPR051619">
    <property type="entry name" value="TypeII_TA_RNase_PINc/VapC"/>
</dbReference>
<gene>
    <name evidence="2" type="ORF">GAO09_06440</name>
</gene>
<dbReference type="SUPFAM" id="SSF88723">
    <property type="entry name" value="PIN domain-like"/>
    <property type="match status" value="1"/>
</dbReference>
<evidence type="ECO:0000313" key="3">
    <source>
        <dbReference type="Proteomes" id="UP000435138"/>
    </source>
</evidence>
<keyword evidence="3" id="KW-1185">Reference proteome</keyword>
<reference evidence="2 3" key="1">
    <citation type="submission" date="2019-11" db="EMBL/GenBank/DDBJ databases">
        <title>Genome analysis of Rhizobacterium cereale a novel genus and species isolated from maize roots in North Spain.</title>
        <authorList>
            <person name="Menendez E."/>
            <person name="Flores-Felix J.D."/>
            <person name="Ramirez-Bahena M.-H."/>
            <person name="Igual J.M."/>
            <person name="Garcia-Fraile P."/>
            <person name="Peix A."/>
            <person name="Velazquez E."/>
        </authorList>
    </citation>
    <scope>NUCLEOTIDE SEQUENCE [LARGE SCALE GENOMIC DNA]</scope>
    <source>
        <strain evidence="2 3">RZME27</strain>
    </source>
</reference>